<dbReference type="InterPro" id="IPR029058">
    <property type="entry name" value="AB_hydrolase_fold"/>
</dbReference>
<dbReference type="Proteomes" id="UP000502415">
    <property type="component" value="Chromosome"/>
</dbReference>
<dbReference type="GO" id="GO:0016787">
    <property type="term" value="F:hydrolase activity"/>
    <property type="evidence" value="ECO:0007669"/>
    <property type="project" value="UniProtKB-KW"/>
</dbReference>
<dbReference type="Gene3D" id="3.40.50.1820">
    <property type="entry name" value="alpha/beta hydrolase"/>
    <property type="match status" value="1"/>
</dbReference>
<dbReference type="SUPFAM" id="SSF53474">
    <property type="entry name" value="alpha/beta-Hydrolases"/>
    <property type="match status" value="1"/>
</dbReference>
<dbReference type="AlphaFoldDB" id="A0A7Z2VZ19"/>
<reference evidence="1 2" key="1">
    <citation type="submission" date="2020-04" db="EMBL/GenBank/DDBJ databases">
        <title>Genome sequencing of novel species.</title>
        <authorList>
            <person name="Heo J."/>
            <person name="Kim S.-J."/>
            <person name="Kim J.-S."/>
            <person name="Hong S.-B."/>
            <person name="Kwon S.-W."/>
        </authorList>
    </citation>
    <scope>NUCLEOTIDE SEQUENCE [LARGE SCALE GENOMIC DNA]</scope>
    <source>
        <strain evidence="1 2">GN2-R2</strain>
    </source>
</reference>
<evidence type="ECO:0000313" key="1">
    <source>
        <dbReference type="EMBL" id="QJE02012.1"/>
    </source>
</evidence>
<keyword evidence="2" id="KW-1185">Reference proteome</keyword>
<sequence>MAYVPKDKVRNQLARPGENGTPTFSWTLTDTSISNPVKLILPPVQSLPIVFVPGIMGSNLCSLKNQPVWLLNSTKGVPIRLAWYWARKGAGVRQKTLHPSRTKVFEGGDVPSDGVGSIANETIYRERGWGEIAETSYHSFLLWLEQKLNGHSSNPADWDDFFYTAMSAVPKPGDPSPEKRLHPGIVMQMVGLPPHAENGHFTAPIMSEELLKRAKWRFPVYACGYNWLDSNTAGAERLEERIDKIILENNHGLFKCQQVILVTHSMGGLVARACVERPGVAGKVAGVLHGVMPSVGAAVAYRRCKSGMRDEDYAASIVIGPSGPEVTAVFAQAPGALQLLPSSEYGTNWLQIKDDTGKILASLPKSDPYTEIYLCKNKWWGLVKNEWLNPKSGTAIDWEEFEGNIKQARRFHERLAGKFHFNTYVFYGAGIGAQASFKNVTWTLRKGIDPQDGKHVTAADAVSLDYRDTRDEGGSTIYVGGHKVEEFIAVGAPPYMTPMSYETSHWKIICEKQDSNGDGTVPSISGASPRSTGKDSVRQQFRLQGFSHEPAYQDPVARCVSHYCLTKIAALAKEFK</sequence>
<accession>A0A7Z2VZ19</accession>
<dbReference type="KEGG" id="mfy:HH212_19960"/>
<organism evidence="1 2">
    <name type="scientific">Massilia forsythiae</name>
    <dbReference type="NCBI Taxonomy" id="2728020"/>
    <lineage>
        <taxon>Bacteria</taxon>
        <taxon>Pseudomonadati</taxon>
        <taxon>Pseudomonadota</taxon>
        <taxon>Betaproteobacteria</taxon>
        <taxon>Burkholderiales</taxon>
        <taxon>Oxalobacteraceae</taxon>
        <taxon>Telluria group</taxon>
        <taxon>Massilia</taxon>
    </lineage>
</organism>
<proteinExistence type="predicted"/>
<dbReference type="RefSeq" id="WP_170204099.1">
    <property type="nucleotide sequence ID" value="NZ_CP051685.1"/>
</dbReference>
<keyword evidence="1" id="KW-0378">Hydrolase</keyword>
<name>A0A7Z2VZ19_9BURK</name>
<protein>
    <submittedName>
        <fullName evidence="1">Alpha/beta hydrolase</fullName>
    </submittedName>
</protein>
<gene>
    <name evidence="1" type="ORF">HH212_19960</name>
</gene>
<evidence type="ECO:0000313" key="2">
    <source>
        <dbReference type="Proteomes" id="UP000502415"/>
    </source>
</evidence>
<dbReference type="EMBL" id="CP051685">
    <property type="protein sequence ID" value="QJE02012.1"/>
    <property type="molecule type" value="Genomic_DNA"/>
</dbReference>